<dbReference type="Proteomes" id="UP001144297">
    <property type="component" value="Unassembled WGS sequence"/>
</dbReference>
<dbReference type="AlphaFoldDB" id="A0A9W6GED8"/>
<keyword evidence="2" id="KW-1185">Reference proteome</keyword>
<accession>A0A9W6GED8</accession>
<sequence length="43" mass="4933">MAIDKNRSMKFIEEAKTLVPDIIPKSTEVMEILIESAIKELKE</sequence>
<protein>
    <submittedName>
        <fullName evidence="1">Uncharacterized protein</fullName>
    </submittedName>
</protein>
<gene>
    <name evidence="1" type="ORF">TISLANDTSLP1_00540</name>
</gene>
<dbReference type="EMBL" id="BSDX01000001">
    <property type="protein sequence ID" value="GLI52361.1"/>
    <property type="molecule type" value="Genomic_DNA"/>
</dbReference>
<evidence type="ECO:0000313" key="1">
    <source>
        <dbReference type="EMBL" id="GLI52361.1"/>
    </source>
</evidence>
<proteinExistence type="predicted"/>
<reference evidence="1" key="1">
    <citation type="submission" date="2022-12" db="EMBL/GenBank/DDBJ databases">
        <title>Reference genome sequencing for broad-spectrum identification of bacterial and archaeal isolates by mass spectrometry.</title>
        <authorList>
            <person name="Sekiguchi Y."/>
            <person name="Tourlousse D.M."/>
        </authorList>
    </citation>
    <scope>NUCLEOTIDE SEQUENCE</scope>
    <source>
        <strain evidence="1">TSL-P1</strain>
    </source>
</reference>
<organism evidence="1 2">
    <name type="scientific">Thermodesulfovibrio yellowstonii</name>
    <dbReference type="NCBI Taxonomy" id="28262"/>
    <lineage>
        <taxon>Bacteria</taxon>
        <taxon>Pseudomonadati</taxon>
        <taxon>Nitrospirota</taxon>
        <taxon>Thermodesulfovibrionia</taxon>
        <taxon>Thermodesulfovibrionales</taxon>
        <taxon>Thermodesulfovibrionaceae</taxon>
        <taxon>Thermodesulfovibrio</taxon>
    </lineage>
</organism>
<evidence type="ECO:0000313" key="2">
    <source>
        <dbReference type="Proteomes" id="UP001144297"/>
    </source>
</evidence>
<name>A0A9W6GED8_9BACT</name>
<comment type="caution">
    <text evidence="1">The sequence shown here is derived from an EMBL/GenBank/DDBJ whole genome shotgun (WGS) entry which is preliminary data.</text>
</comment>